<dbReference type="GO" id="GO:0008168">
    <property type="term" value="F:methyltransferase activity"/>
    <property type="evidence" value="ECO:0007669"/>
    <property type="project" value="UniProtKB-KW"/>
</dbReference>
<sequence length="94" mass="10657">MDTLEIFEQKLKISNQSIGTDEEKWDHMAKTYYHNQVHGSTYYSDAVPRLLEHKGILNKLSSVLDIGAGSGRYAIPLAKKCQSVHALDLKRLQL</sequence>
<reference evidence="2" key="1">
    <citation type="journal article" date="2019" name="Int. J. Syst. Evol. Microbiol.">
        <title>The Global Catalogue of Microorganisms (GCM) 10K type strain sequencing project: providing services to taxonomists for standard genome sequencing and annotation.</title>
        <authorList>
            <consortium name="The Broad Institute Genomics Platform"/>
            <consortium name="The Broad Institute Genome Sequencing Center for Infectious Disease"/>
            <person name="Wu L."/>
            <person name="Ma J."/>
        </authorList>
    </citation>
    <scope>NUCLEOTIDE SEQUENCE [LARGE SCALE GENOMIC DNA]</scope>
    <source>
        <strain evidence="2">CGMCC 1.12295</strain>
    </source>
</reference>
<keyword evidence="1" id="KW-0808">Transferase</keyword>
<dbReference type="InterPro" id="IPR029063">
    <property type="entry name" value="SAM-dependent_MTases_sf"/>
</dbReference>
<comment type="caution">
    <text evidence="1">The sequence shown here is derived from an EMBL/GenBank/DDBJ whole genome shotgun (WGS) entry which is preliminary data.</text>
</comment>
<proteinExistence type="predicted"/>
<dbReference type="SUPFAM" id="SSF53335">
    <property type="entry name" value="S-adenosyl-L-methionine-dependent methyltransferases"/>
    <property type="match status" value="1"/>
</dbReference>
<dbReference type="Proteomes" id="UP001597301">
    <property type="component" value="Unassembled WGS sequence"/>
</dbReference>
<dbReference type="GO" id="GO:0032259">
    <property type="term" value="P:methylation"/>
    <property type="evidence" value="ECO:0007669"/>
    <property type="project" value="UniProtKB-KW"/>
</dbReference>
<protein>
    <submittedName>
        <fullName evidence="1">Class I SAM-dependent methyltransferase</fullName>
        <ecNumber evidence="1">2.1.1.-</ecNumber>
    </submittedName>
</protein>
<gene>
    <name evidence="1" type="ORF">ACFSCZ_16550</name>
</gene>
<dbReference type="EMBL" id="JBHUEO010000068">
    <property type="protein sequence ID" value="MFD1708328.1"/>
    <property type="molecule type" value="Genomic_DNA"/>
</dbReference>
<dbReference type="RefSeq" id="WP_380775490.1">
    <property type="nucleotide sequence ID" value="NZ_JBHUEO010000068.1"/>
</dbReference>
<evidence type="ECO:0000313" key="2">
    <source>
        <dbReference type="Proteomes" id="UP001597301"/>
    </source>
</evidence>
<dbReference type="Gene3D" id="3.40.50.150">
    <property type="entry name" value="Vaccinia Virus protein VP39"/>
    <property type="match status" value="1"/>
</dbReference>
<evidence type="ECO:0000313" key="1">
    <source>
        <dbReference type="EMBL" id="MFD1708328.1"/>
    </source>
</evidence>
<keyword evidence="2" id="KW-1185">Reference proteome</keyword>
<dbReference type="EC" id="2.1.1.-" evidence="1"/>
<organism evidence="1 2">
    <name type="scientific">Siminovitchia sediminis</name>
    <dbReference type="NCBI Taxonomy" id="1274353"/>
    <lineage>
        <taxon>Bacteria</taxon>
        <taxon>Bacillati</taxon>
        <taxon>Bacillota</taxon>
        <taxon>Bacilli</taxon>
        <taxon>Bacillales</taxon>
        <taxon>Bacillaceae</taxon>
        <taxon>Siminovitchia</taxon>
    </lineage>
</organism>
<name>A0ABW4KQ03_9BACI</name>
<keyword evidence="1" id="KW-0489">Methyltransferase</keyword>
<accession>A0ABW4KQ03</accession>